<dbReference type="InterPro" id="IPR018052">
    <property type="entry name" value="Ald1_epimerase_CS"/>
</dbReference>
<dbReference type="InterPro" id="IPR011013">
    <property type="entry name" value="Gal_mutarotase_sf_dom"/>
</dbReference>
<dbReference type="Pfam" id="PF01263">
    <property type="entry name" value="Aldose_epim"/>
    <property type="match status" value="1"/>
</dbReference>
<dbReference type="AlphaFoldDB" id="D8M109"/>
<accession>D8M109</accession>
<reference evidence="1" key="1">
    <citation type="submission" date="2010-02" db="EMBL/GenBank/DDBJ databases">
        <title>Sequencing and annotation of the Blastocystis hominis genome.</title>
        <authorList>
            <person name="Wincker P."/>
        </authorList>
    </citation>
    <scope>NUCLEOTIDE SEQUENCE</scope>
    <source>
        <strain evidence="1">Singapore isolate B</strain>
    </source>
</reference>
<dbReference type="GO" id="GO:0006006">
    <property type="term" value="P:glucose metabolic process"/>
    <property type="evidence" value="ECO:0007669"/>
    <property type="project" value="TreeGrafter"/>
</dbReference>
<dbReference type="GO" id="GO:0004034">
    <property type="term" value="F:aldose 1-epimerase activity"/>
    <property type="evidence" value="ECO:0007669"/>
    <property type="project" value="TreeGrafter"/>
</dbReference>
<dbReference type="PROSITE" id="PS00545">
    <property type="entry name" value="ALDOSE_1_EPIMERASE"/>
    <property type="match status" value="1"/>
</dbReference>
<gene>
    <name evidence="1" type="ORF">GSBLH_T00001867001</name>
</gene>
<dbReference type="EMBL" id="FN668644">
    <property type="protein sequence ID" value="CBK21748.2"/>
    <property type="molecule type" value="Genomic_DNA"/>
</dbReference>
<dbReference type="GO" id="GO:0033499">
    <property type="term" value="P:galactose catabolic process via UDP-galactose, Leloir pathway"/>
    <property type="evidence" value="ECO:0007669"/>
    <property type="project" value="TreeGrafter"/>
</dbReference>
<dbReference type="RefSeq" id="XP_012895796.1">
    <property type="nucleotide sequence ID" value="XM_013040342.1"/>
</dbReference>
<keyword evidence="2" id="KW-1185">Reference proteome</keyword>
<dbReference type="PANTHER" id="PTHR10091">
    <property type="entry name" value="ALDOSE-1-EPIMERASE"/>
    <property type="match status" value="1"/>
</dbReference>
<name>D8M109_BLAHO</name>
<dbReference type="GeneID" id="24919091"/>
<dbReference type="InterPro" id="IPR008183">
    <property type="entry name" value="Aldose_1/G6P_1-epimerase"/>
</dbReference>
<organism evidence="1">
    <name type="scientific">Blastocystis hominis</name>
    <dbReference type="NCBI Taxonomy" id="12968"/>
    <lineage>
        <taxon>Eukaryota</taxon>
        <taxon>Sar</taxon>
        <taxon>Stramenopiles</taxon>
        <taxon>Bigyra</taxon>
        <taxon>Opalozoa</taxon>
        <taxon>Opalinata</taxon>
        <taxon>Blastocystidae</taxon>
        <taxon>Blastocystis</taxon>
    </lineage>
</organism>
<dbReference type="PANTHER" id="PTHR10091:SF0">
    <property type="entry name" value="GALACTOSE MUTAROTASE"/>
    <property type="match status" value="1"/>
</dbReference>
<sequence length="245" mass="27618">MNRTTLDDIVHKSDYFGSTIGRNAFRIANGQFTLNGTHYQLATNSGSNHNHGGRIGFDKCMWDAEITTHADRVSITFSRYSADKEEGYPGALHVRATYSITSSNELDMVFEASGNEIPTIVNMTNHAYWNLSGNCKRPVNNHKLCIDSDFYLDGENMIPNETPIPVKDTLMDFTTLKSLSPAIDRVDGGGRPGIDHAFCLRGYSNDIDNKTLRNVARYVNELKCMVDWWRKRVDDALTFPRRSVP</sequence>
<proteinExistence type="predicted"/>
<dbReference type="InParanoid" id="D8M109"/>
<dbReference type="Proteomes" id="UP000008312">
    <property type="component" value="Unassembled WGS sequence"/>
</dbReference>
<protein>
    <recommendedName>
        <fullName evidence="3">Aldose 1-epimerase</fullName>
    </recommendedName>
</protein>
<dbReference type="SUPFAM" id="SSF74650">
    <property type="entry name" value="Galactose mutarotase-like"/>
    <property type="match status" value="1"/>
</dbReference>
<evidence type="ECO:0000313" key="2">
    <source>
        <dbReference type="Proteomes" id="UP000008312"/>
    </source>
</evidence>
<evidence type="ECO:0008006" key="3">
    <source>
        <dbReference type="Google" id="ProtNLM"/>
    </source>
</evidence>
<dbReference type="OrthoDB" id="274691at2759"/>
<dbReference type="GO" id="GO:0030246">
    <property type="term" value="F:carbohydrate binding"/>
    <property type="evidence" value="ECO:0007669"/>
    <property type="project" value="InterPro"/>
</dbReference>
<dbReference type="InterPro" id="IPR014718">
    <property type="entry name" value="GH-type_carb-bd"/>
</dbReference>
<evidence type="ECO:0000313" key="1">
    <source>
        <dbReference type="EMBL" id="CBK21748.2"/>
    </source>
</evidence>
<dbReference type="Gene3D" id="2.70.98.10">
    <property type="match status" value="1"/>
</dbReference>